<dbReference type="AlphaFoldDB" id="A0A085B6W8"/>
<proteinExistence type="predicted"/>
<organism evidence="1 2">
    <name type="scientific">Epilithonimonas lactis</name>
    <dbReference type="NCBI Taxonomy" id="421072"/>
    <lineage>
        <taxon>Bacteria</taxon>
        <taxon>Pseudomonadati</taxon>
        <taxon>Bacteroidota</taxon>
        <taxon>Flavobacteriia</taxon>
        <taxon>Flavobacteriales</taxon>
        <taxon>Weeksellaceae</taxon>
        <taxon>Chryseobacterium group</taxon>
        <taxon>Epilithonimonas</taxon>
    </lineage>
</organism>
<reference evidence="1 2" key="1">
    <citation type="submission" date="2014-07" db="EMBL/GenBank/DDBJ databases">
        <title>Epilithonimonas lactis LMG 22401 Genome.</title>
        <authorList>
            <person name="Pipes S.E."/>
            <person name="Stropko S.J."/>
        </authorList>
    </citation>
    <scope>NUCLEOTIDE SEQUENCE [LARGE SCALE GENOMIC DNA]</scope>
    <source>
        <strain evidence="1 2">LMG 24401</strain>
    </source>
</reference>
<sequence length="65" mass="7209">MSKSVAILYQAQEPPAVDGIKKPMKPGGYSDSGTNIAYSLHQQGIEVEEIKDLVFFVQKKVEKNK</sequence>
<name>A0A085B6W8_9FLAO</name>
<dbReference type="STRING" id="421072.SAMN04488097_3835"/>
<gene>
    <name evidence="1" type="ORF">IO89_18990</name>
</gene>
<evidence type="ECO:0000313" key="1">
    <source>
        <dbReference type="EMBL" id="KFC18213.1"/>
    </source>
</evidence>
<protein>
    <submittedName>
        <fullName evidence="1">Uncharacterized protein</fullName>
    </submittedName>
</protein>
<evidence type="ECO:0000313" key="2">
    <source>
        <dbReference type="Proteomes" id="UP000028623"/>
    </source>
</evidence>
<dbReference type="eggNOG" id="COG1181">
    <property type="taxonomic scope" value="Bacteria"/>
</dbReference>
<accession>A0A085B6W8</accession>
<dbReference type="EMBL" id="JPLY01000008">
    <property type="protein sequence ID" value="KFC18213.1"/>
    <property type="molecule type" value="Genomic_DNA"/>
</dbReference>
<dbReference type="RefSeq" id="WP_034979339.1">
    <property type="nucleotide sequence ID" value="NZ_FOFI01000007.1"/>
</dbReference>
<comment type="caution">
    <text evidence="1">The sequence shown here is derived from an EMBL/GenBank/DDBJ whole genome shotgun (WGS) entry which is preliminary data.</text>
</comment>
<dbReference type="Proteomes" id="UP000028623">
    <property type="component" value="Unassembled WGS sequence"/>
</dbReference>
<keyword evidence="2" id="KW-1185">Reference proteome</keyword>